<keyword evidence="2" id="KW-1185">Reference proteome</keyword>
<accession>A0A4C1WZ64</accession>
<dbReference type="InterPro" id="IPR036397">
    <property type="entry name" value="RNaseH_sf"/>
</dbReference>
<evidence type="ECO:0000313" key="2">
    <source>
        <dbReference type="Proteomes" id="UP000299102"/>
    </source>
</evidence>
<protein>
    <submittedName>
        <fullName evidence="1">Uncharacterized protein</fullName>
    </submittedName>
</protein>
<reference evidence="1 2" key="1">
    <citation type="journal article" date="2019" name="Commun. Biol.">
        <title>The bagworm genome reveals a unique fibroin gene that provides high tensile strength.</title>
        <authorList>
            <person name="Kono N."/>
            <person name="Nakamura H."/>
            <person name="Ohtoshi R."/>
            <person name="Tomita M."/>
            <person name="Numata K."/>
            <person name="Arakawa K."/>
        </authorList>
    </citation>
    <scope>NUCLEOTIDE SEQUENCE [LARGE SCALE GENOMIC DNA]</scope>
</reference>
<organism evidence="1 2">
    <name type="scientific">Eumeta variegata</name>
    <name type="common">Bagworm moth</name>
    <name type="synonym">Eumeta japonica</name>
    <dbReference type="NCBI Taxonomy" id="151549"/>
    <lineage>
        <taxon>Eukaryota</taxon>
        <taxon>Metazoa</taxon>
        <taxon>Ecdysozoa</taxon>
        <taxon>Arthropoda</taxon>
        <taxon>Hexapoda</taxon>
        <taxon>Insecta</taxon>
        <taxon>Pterygota</taxon>
        <taxon>Neoptera</taxon>
        <taxon>Endopterygota</taxon>
        <taxon>Lepidoptera</taxon>
        <taxon>Glossata</taxon>
        <taxon>Ditrysia</taxon>
        <taxon>Tineoidea</taxon>
        <taxon>Psychidae</taxon>
        <taxon>Oiketicinae</taxon>
        <taxon>Eumeta</taxon>
    </lineage>
</organism>
<dbReference type="Proteomes" id="UP000299102">
    <property type="component" value="Unassembled WGS sequence"/>
</dbReference>
<comment type="caution">
    <text evidence="1">The sequence shown here is derived from an EMBL/GenBank/DDBJ whole genome shotgun (WGS) entry which is preliminary data.</text>
</comment>
<dbReference type="AlphaFoldDB" id="A0A4C1WZ64"/>
<name>A0A4C1WZ64_EUMVA</name>
<sequence length="108" mass="12654">MARWIPRTLDINGQGTSQQLFSRQLDRQRWSHPLARAIVRLDPGRFFCVGTGKELLYTTEISTREELLHRIETAFTTMKQEMQLNITTTEASNRCRKCIRKGESHFEN</sequence>
<evidence type="ECO:0000313" key="1">
    <source>
        <dbReference type="EMBL" id="GBP56223.1"/>
    </source>
</evidence>
<dbReference type="EMBL" id="BGZK01000688">
    <property type="protein sequence ID" value="GBP56223.1"/>
    <property type="molecule type" value="Genomic_DNA"/>
</dbReference>
<dbReference type="Gene3D" id="3.30.420.10">
    <property type="entry name" value="Ribonuclease H-like superfamily/Ribonuclease H"/>
    <property type="match status" value="1"/>
</dbReference>
<dbReference type="GO" id="GO:0003676">
    <property type="term" value="F:nucleic acid binding"/>
    <property type="evidence" value="ECO:0007669"/>
    <property type="project" value="InterPro"/>
</dbReference>
<proteinExistence type="predicted"/>
<gene>
    <name evidence="1" type="ORF">EVAR_37297_1</name>
</gene>